<evidence type="ECO:0000313" key="2">
    <source>
        <dbReference type="EMBL" id="MBS2965224.1"/>
    </source>
</evidence>
<dbReference type="EMBL" id="JAGSXH010000074">
    <property type="protein sequence ID" value="MBS2965224.1"/>
    <property type="molecule type" value="Genomic_DNA"/>
</dbReference>
<reference evidence="2" key="1">
    <citation type="submission" date="2021-04" db="EMBL/GenBank/DDBJ databases">
        <title>Genome based classification of Actinospica acidithermotolerans sp. nov., an actinobacterium isolated from an Indonesian hot spring.</title>
        <authorList>
            <person name="Kusuma A.B."/>
            <person name="Putra K.E."/>
            <person name="Nafisah S."/>
            <person name="Loh J."/>
            <person name="Nouioui I."/>
            <person name="Goodfellow M."/>
        </authorList>
    </citation>
    <scope>NUCLEOTIDE SEQUENCE</scope>
    <source>
        <strain evidence="2">DSM 45618</strain>
    </source>
</reference>
<proteinExistence type="predicted"/>
<name>A0A8J7WU77_9ACTN</name>
<evidence type="ECO:0008006" key="4">
    <source>
        <dbReference type="Google" id="ProtNLM"/>
    </source>
</evidence>
<comment type="caution">
    <text evidence="2">The sequence shown here is derived from an EMBL/GenBank/DDBJ whole genome shotgun (WGS) entry which is preliminary data.</text>
</comment>
<keyword evidence="3" id="KW-1185">Reference proteome</keyword>
<dbReference type="Proteomes" id="UP000677913">
    <property type="component" value="Unassembled WGS sequence"/>
</dbReference>
<protein>
    <recommendedName>
        <fullName evidence="4">DUF4241 domain-containing protein</fullName>
    </recommendedName>
</protein>
<accession>A0A8J7WU77</accession>
<dbReference type="AlphaFoldDB" id="A0A8J7WU77"/>
<dbReference type="RefSeq" id="WP_211469581.1">
    <property type="nucleotide sequence ID" value="NZ_JAGSXH010000074.1"/>
</dbReference>
<evidence type="ECO:0000313" key="3">
    <source>
        <dbReference type="Proteomes" id="UP000677913"/>
    </source>
</evidence>
<organism evidence="2 3">
    <name type="scientific">Actinocrinis puniceicyclus</name>
    <dbReference type="NCBI Taxonomy" id="977794"/>
    <lineage>
        <taxon>Bacteria</taxon>
        <taxon>Bacillati</taxon>
        <taxon>Actinomycetota</taxon>
        <taxon>Actinomycetes</taxon>
        <taxon>Catenulisporales</taxon>
        <taxon>Actinospicaceae</taxon>
        <taxon>Actinocrinis</taxon>
    </lineage>
</organism>
<evidence type="ECO:0000256" key="1">
    <source>
        <dbReference type="SAM" id="MobiDB-lite"/>
    </source>
</evidence>
<feature type="region of interest" description="Disordered" evidence="1">
    <location>
        <begin position="56"/>
        <end position="79"/>
    </location>
</feature>
<sequence length="157" mass="16300">MPTVAPHAVLALPTGRLIVADPSALFGDAKPVDLALPPGRYPVVASASGLELRLTDADSDESAGADAGSERGQPVAPGFDTPSGYVCLLDESALEEFTELGDEPVDEYELLAEKLSGQPGRAVSFGGLIVFPVAGNVRALRAGYDRTGRCTRVTAEF</sequence>
<gene>
    <name evidence="2" type="ORF">KGA66_19395</name>
</gene>